<keyword evidence="1" id="KW-0677">Repeat</keyword>
<organism evidence="4 5">
    <name type="scientific">Streptomyces gobitricini</name>
    <dbReference type="NCBI Taxonomy" id="68211"/>
    <lineage>
        <taxon>Bacteria</taxon>
        <taxon>Bacillati</taxon>
        <taxon>Actinomycetota</taxon>
        <taxon>Actinomycetes</taxon>
        <taxon>Kitasatosporales</taxon>
        <taxon>Streptomycetaceae</taxon>
        <taxon>Streptomyces</taxon>
    </lineage>
</organism>
<dbReference type="SUPFAM" id="SSF48371">
    <property type="entry name" value="ARM repeat"/>
    <property type="match status" value="1"/>
</dbReference>
<evidence type="ECO:0000256" key="3">
    <source>
        <dbReference type="PROSITE-ProRule" id="PRU00023"/>
    </source>
</evidence>
<dbReference type="InterPro" id="IPR016024">
    <property type="entry name" value="ARM-type_fold"/>
</dbReference>
<comment type="caution">
    <text evidence="4">The sequence shown here is derived from an EMBL/GenBank/DDBJ whole genome shotgun (WGS) entry which is preliminary data.</text>
</comment>
<dbReference type="InterPro" id="IPR004155">
    <property type="entry name" value="PBS_lyase_HEAT"/>
</dbReference>
<dbReference type="Gene3D" id="1.25.10.10">
    <property type="entry name" value="Leucine-rich Repeat Variant"/>
    <property type="match status" value="1"/>
</dbReference>
<name>A0ABP6A4B3_9ACTN</name>
<gene>
    <name evidence="4" type="ORF">GCM10010393_49180</name>
</gene>
<accession>A0ABP6A4B3</accession>
<dbReference type="PROSITE" id="PS50088">
    <property type="entry name" value="ANK_REPEAT"/>
    <property type="match status" value="3"/>
</dbReference>
<keyword evidence="5" id="KW-1185">Reference proteome</keyword>
<sequence>MTKDMEDLFEAVHGDDEDAVVRLLRAGVPASTADDEGRTALYAAAVSGHAGIVRLLLAAGADPGHASGEGAGELPLCGAACNGHTGVVRALLAAGARADQREEFGFTALAWAVRQGHTGTVEALLEYGADPGLPGPEPGHEPPLVAAARRGSPSVVRALLERGAPGLDEALREARRWAGTDVAEALRRDLAEAYGPDGYEVVTRRVPEDGGVTVVVELLRDGVPGAGAEQQTGHAAIATLLEDALGVRADPEELAGRALRCGDPGQDDWTEAVRALSGRGDEATLEAALGWAASDDPLRQAFAADVLGGLGVGAERALPVLREVARAARHAGPVTAAVGALGRLGDPAALPEILRHAADVDPGVRRGVAVALTGLVPAGHREGVEVLIGLSRDAVPWVRDWATLALAEVPDDSPALREALAARLDDPDPGTAAEAARGLAKRRDDRAPEALARILGSEAPGSPARGVAEAALAHVRDERDRRRLEHILPRRR</sequence>
<dbReference type="SMART" id="SM00567">
    <property type="entry name" value="EZ_HEAT"/>
    <property type="match status" value="5"/>
</dbReference>
<evidence type="ECO:0000313" key="5">
    <source>
        <dbReference type="Proteomes" id="UP001499942"/>
    </source>
</evidence>
<evidence type="ECO:0000256" key="1">
    <source>
        <dbReference type="ARBA" id="ARBA00022737"/>
    </source>
</evidence>
<reference evidence="5" key="1">
    <citation type="journal article" date="2019" name="Int. J. Syst. Evol. Microbiol.">
        <title>The Global Catalogue of Microorganisms (GCM) 10K type strain sequencing project: providing services to taxonomists for standard genome sequencing and annotation.</title>
        <authorList>
            <consortium name="The Broad Institute Genomics Platform"/>
            <consortium name="The Broad Institute Genome Sequencing Center for Infectious Disease"/>
            <person name="Wu L."/>
            <person name="Ma J."/>
        </authorList>
    </citation>
    <scope>NUCLEOTIDE SEQUENCE [LARGE SCALE GENOMIC DNA]</scope>
    <source>
        <strain evidence="5">JCM 5062</strain>
    </source>
</reference>
<dbReference type="PANTHER" id="PTHR24171:SF10">
    <property type="entry name" value="ANKYRIN REPEAT DOMAIN-CONTAINING PROTEIN 29-LIKE"/>
    <property type="match status" value="1"/>
</dbReference>
<feature type="repeat" description="ANK" evidence="3">
    <location>
        <begin position="36"/>
        <end position="68"/>
    </location>
</feature>
<evidence type="ECO:0000256" key="2">
    <source>
        <dbReference type="ARBA" id="ARBA00023043"/>
    </source>
</evidence>
<dbReference type="InterPro" id="IPR002110">
    <property type="entry name" value="Ankyrin_rpt"/>
</dbReference>
<dbReference type="SMART" id="SM00248">
    <property type="entry name" value="ANK"/>
    <property type="match status" value="5"/>
</dbReference>
<proteinExistence type="predicted"/>
<dbReference type="InterPro" id="IPR036770">
    <property type="entry name" value="Ankyrin_rpt-contain_sf"/>
</dbReference>
<dbReference type="Gene3D" id="1.25.40.20">
    <property type="entry name" value="Ankyrin repeat-containing domain"/>
    <property type="match status" value="1"/>
</dbReference>
<feature type="repeat" description="ANK" evidence="3">
    <location>
        <begin position="104"/>
        <end position="136"/>
    </location>
</feature>
<dbReference type="RefSeq" id="WP_344364969.1">
    <property type="nucleotide sequence ID" value="NZ_BAAASR010000027.1"/>
</dbReference>
<dbReference type="EMBL" id="BAAASR010000027">
    <property type="protein sequence ID" value="GAA2510414.1"/>
    <property type="molecule type" value="Genomic_DNA"/>
</dbReference>
<dbReference type="InterPro" id="IPR011989">
    <property type="entry name" value="ARM-like"/>
</dbReference>
<dbReference type="Pfam" id="PF13646">
    <property type="entry name" value="HEAT_2"/>
    <property type="match status" value="1"/>
</dbReference>
<dbReference type="SUPFAM" id="SSF48403">
    <property type="entry name" value="Ankyrin repeat"/>
    <property type="match status" value="1"/>
</dbReference>
<dbReference type="PROSITE" id="PS50297">
    <property type="entry name" value="ANK_REP_REGION"/>
    <property type="match status" value="2"/>
</dbReference>
<dbReference type="Pfam" id="PF12796">
    <property type="entry name" value="Ank_2"/>
    <property type="match status" value="2"/>
</dbReference>
<keyword evidence="2 3" id="KW-0040">ANK repeat</keyword>
<dbReference type="PANTHER" id="PTHR24171">
    <property type="entry name" value="ANKYRIN REPEAT DOMAIN-CONTAINING PROTEIN 39-RELATED"/>
    <property type="match status" value="1"/>
</dbReference>
<protein>
    <submittedName>
        <fullName evidence="4">Uncharacterized protein</fullName>
    </submittedName>
</protein>
<feature type="repeat" description="ANK" evidence="3">
    <location>
        <begin position="71"/>
        <end position="103"/>
    </location>
</feature>
<evidence type="ECO:0000313" key="4">
    <source>
        <dbReference type="EMBL" id="GAA2510414.1"/>
    </source>
</evidence>
<dbReference type="Proteomes" id="UP001499942">
    <property type="component" value="Unassembled WGS sequence"/>
</dbReference>